<comment type="similarity">
    <text evidence="1 2">Belongs to the Iojap/RsfS family.</text>
</comment>
<reference evidence="3 4" key="1">
    <citation type="submission" date="2023-11" db="EMBL/GenBank/DDBJ databases">
        <title>Peredibacter starrii A3.12.</title>
        <authorList>
            <person name="Mitchell R.J."/>
        </authorList>
    </citation>
    <scope>NUCLEOTIDE SEQUENCE [LARGE SCALE GENOMIC DNA]</scope>
    <source>
        <strain evidence="3 4">A3.12</strain>
    </source>
</reference>
<dbReference type="GO" id="GO:0005737">
    <property type="term" value="C:cytoplasm"/>
    <property type="evidence" value="ECO:0007669"/>
    <property type="project" value="UniProtKB-SubCell"/>
</dbReference>
<keyword evidence="4" id="KW-1185">Reference proteome</keyword>
<accession>A0AAX4HP27</accession>
<dbReference type="PANTHER" id="PTHR21043">
    <property type="entry name" value="IOJAP SUPERFAMILY ORTHOLOG"/>
    <property type="match status" value="1"/>
</dbReference>
<name>A0AAX4HP27_9BACT</name>
<dbReference type="GO" id="GO:0017148">
    <property type="term" value="P:negative regulation of translation"/>
    <property type="evidence" value="ECO:0007669"/>
    <property type="project" value="UniProtKB-UniRule"/>
</dbReference>
<comment type="subunit">
    <text evidence="2">Interacts with ribosomal protein uL14 (rplN).</text>
</comment>
<sequence length="155" mass="17330">MAINEYVQNEVNKVITNAEYAFPLNHAMASAWILANFKGDNLKIFDMRKTSALCDYSIMATAQNATQARAMLDEVSANLKAQGAHIVSYEGYEGADWILLDTGDIMVHVFNGPARDVYDLDMVYAKNPQVKIPEEFYFGKPTSVSSEKPDLKGYF</sequence>
<dbReference type="InterPro" id="IPR043519">
    <property type="entry name" value="NT_sf"/>
</dbReference>
<dbReference type="GO" id="GO:0090071">
    <property type="term" value="P:negative regulation of ribosome biogenesis"/>
    <property type="evidence" value="ECO:0007669"/>
    <property type="project" value="UniProtKB-UniRule"/>
</dbReference>
<keyword evidence="2" id="KW-0963">Cytoplasm</keyword>
<dbReference type="GO" id="GO:0043023">
    <property type="term" value="F:ribosomal large subunit binding"/>
    <property type="evidence" value="ECO:0007669"/>
    <property type="project" value="TreeGrafter"/>
</dbReference>
<dbReference type="KEGG" id="psti:SOO65_20085"/>
<dbReference type="AlphaFoldDB" id="A0AAX4HP27"/>
<dbReference type="RefSeq" id="WP_321394869.1">
    <property type="nucleotide sequence ID" value="NZ_CP139487.1"/>
</dbReference>
<dbReference type="NCBIfam" id="TIGR00090">
    <property type="entry name" value="rsfS_iojap_ybeB"/>
    <property type="match status" value="1"/>
</dbReference>
<dbReference type="Pfam" id="PF02410">
    <property type="entry name" value="RsfS"/>
    <property type="match status" value="1"/>
</dbReference>
<evidence type="ECO:0000313" key="3">
    <source>
        <dbReference type="EMBL" id="WPU64999.1"/>
    </source>
</evidence>
<dbReference type="PANTHER" id="PTHR21043:SF0">
    <property type="entry name" value="MITOCHONDRIAL ASSEMBLY OF RIBOSOMAL LARGE SUBUNIT PROTEIN 1"/>
    <property type="match status" value="1"/>
</dbReference>
<dbReference type="EMBL" id="CP139487">
    <property type="protein sequence ID" value="WPU64999.1"/>
    <property type="molecule type" value="Genomic_DNA"/>
</dbReference>
<dbReference type="Gene3D" id="3.30.460.10">
    <property type="entry name" value="Beta Polymerase, domain 2"/>
    <property type="match status" value="1"/>
</dbReference>
<evidence type="ECO:0000313" key="4">
    <source>
        <dbReference type="Proteomes" id="UP001324634"/>
    </source>
</evidence>
<dbReference type="Proteomes" id="UP001324634">
    <property type="component" value="Chromosome"/>
</dbReference>
<keyword evidence="2" id="KW-0678">Repressor</keyword>
<evidence type="ECO:0000256" key="2">
    <source>
        <dbReference type="HAMAP-Rule" id="MF_01477"/>
    </source>
</evidence>
<protein>
    <recommendedName>
        <fullName evidence="2">Ribosomal silencing factor RsfS</fullName>
    </recommendedName>
</protein>
<evidence type="ECO:0000256" key="1">
    <source>
        <dbReference type="ARBA" id="ARBA00010574"/>
    </source>
</evidence>
<comment type="subcellular location">
    <subcellularLocation>
        <location evidence="2">Cytoplasm</location>
    </subcellularLocation>
</comment>
<comment type="function">
    <text evidence="2">Functions as a ribosomal silencing factor. Interacts with ribosomal protein uL14 (rplN), blocking formation of intersubunit bridge B8. Prevents association of the 30S and 50S ribosomal subunits and the formation of functional ribosomes, thus repressing translation.</text>
</comment>
<proteinExistence type="inferred from homology"/>
<keyword evidence="2" id="KW-0810">Translation regulation</keyword>
<dbReference type="GO" id="GO:0042256">
    <property type="term" value="P:cytosolic ribosome assembly"/>
    <property type="evidence" value="ECO:0007669"/>
    <property type="project" value="UniProtKB-UniRule"/>
</dbReference>
<gene>
    <name evidence="2 3" type="primary">rsfS</name>
    <name evidence="3" type="ORF">SOO65_20085</name>
</gene>
<dbReference type="HAMAP" id="MF_01477">
    <property type="entry name" value="Iojap_RsfS"/>
    <property type="match status" value="1"/>
</dbReference>
<organism evidence="3 4">
    <name type="scientific">Peredibacter starrii</name>
    <dbReference type="NCBI Taxonomy" id="28202"/>
    <lineage>
        <taxon>Bacteria</taxon>
        <taxon>Pseudomonadati</taxon>
        <taxon>Bdellovibrionota</taxon>
        <taxon>Bacteriovoracia</taxon>
        <taxon>Bacteriovoracales</taxon>
        <taxon>Bacteriovoracaceae</taxon>
        <taxon>Peredibacter</taxon>
    </lineage>
</organism>
<dbReference type="InterPro" id="IPR004394">
    <property type="entry name" value="Iojap/RsfS/C7orf30"/>
</dbReference>
<dbReference type="SUPFAM" id="SSF81301">
    <property type="entry name" value="Nucleotidyltransferase"/>
    <property type="match status" value="1"/>
</dbReference>